<evidence type="ECO:0000256" key="1">
    <source>
        <dbReference type="SAM" id="MobiDB-lite"/>
    </source>
</evidence>
<dbReference type="AlphaFoldDB" id="A0A935TBD4"/>
<evidence type="ECO:0000313" key="3">
    <source>
        <dbReference type="Proteomes" id="UP000706151"/>
    </source>
</evidence>
<dbReference type="SUPFAM" id="SSF46689">
    <property type="entry name" value="Homeodomain-like"/>
    <property type="match status" value="1"/>
</dbReference>
<gene>
    <name evidence="2" type="ORF">IPK02_22725</name>
</gene>
<feature type="region of interest" description="Disordered" evidence="1">
    <location>
        <begin position="177"/>
        <end position="198"/>
    </location>
</feature>
<dbReference type="Pfam" id="PF13384">
    <property type="entry name" value="HTH_23"/>
    <property type="match status" value="1"/>
</dbReference>
<sequence length="744" mass="84597">MTQSELLAEEVKQAGRFDLGRGYSLYLPRGPRSRGDLYHHGCLSKRVNLADKAERRLLVVELLQRNLNQTRLAEVLGLSRQTLHNYRESYRLFGVNGLLHGYSPSRSVSDELQGRLHVGKRRPGSKARELEALRRAEKMSAKEVTPGELAWDGEAVANYALEETAIEEVLRVDPPTLEAMPQGDESSSQAAAEPTAPERAPAPVIELPYADNHGWEASRYVGIFPVLLVLISQWQWMQRIFRLFGNGWRIFVVFALMAVRDIRSIEQLKHVRREEAGRLLGLGRLPALDTLWGWFHEVAGKSRAGTLLKEFFADQIRCGLVAVRLWFSDGHLLPYTGQNKVHAAWSTQRRMPMPGQTNLVTCDERGRIVTFEIQEGKGNLRAQILKLGEYAREQSLGTPPVQVFDREGDGLGFFSELIRQRTPFITWEKNANQARLMALPATDFTHHVQINGTDYRLLEETRPCLYSPDSDPDTGTVDPPHAFDLRRLVLWNLRTHHRISVLCWEGDLQLSPEEVLTAMLSRWGASENTFKHLQARHPYHYHPGFGLADSEKQDIANPRIKALAQQIATTQGHLAKLYKQYAKTQPSFNRDGSERHNSRHRRLAEAITVSETQLKQLQADKAQLPERVDVAGLSDYRSFKAIDNEGKNLFDFVTTSVWNARRQLLDWLADSYAKDSDRVDLLYAIFNCQGWIRSDEQWVVVRLEPLQQPARRSAQEQLCRKLTGLGARIPGGKWLRIEVGASPL</sequence>
<evidence type="ECO:0000313" key="2">
    <source>
        <dbReference type="EMBL" id="MBK7956513.1"/>
    </source>
</evidence>
<dbReference type="Proteomes" id="UP000706151">
    <property type="component" value="Unassembled WGS sequence"/>
</dbReference>
<dbReference type="InterPro" id="IPR009057">
    <property type="entry name" value="Homeodomain-like_sf"/>
</dbReference>
<comment type="caution">
    <text evidence="2">The sequence shown here is derived from an EMBL/GenBank/DDBJ whole genome shotgun (WGS) entry which is preliminary data.</text>
</comment>
<dbReference type="EMBL" id="JADJOT010000013">
    <property type="protein sequence ID" value="MBK7956513.1"/>
    <property type="molecule type" value="Genomic_DNA"/>
</dbReference>
<reference evidence="2 3" key="1">
    <citation type="submission" date="2020-10" db="EMBL/GenBank/DDBJ databases">
        <title>Connecting structure to function with the recovery of over 1000 high-quality activated sludge metagenome-assembled genomes encoding full-length rRNA genes using long-read sequencing.</title>
        <authorList>
            <person name="Singleton C.M."/>
            <person name="Petriglieri F."/>
            <person name="Kristensen J.M."/>
            <person name="Kirkegaard R.H."/>
            <person name="Michaelsen T.Y."/>
            <person name="Andersen M.H."/>
            <person name="Karst S.M."/>
            <person name="Dueholm M.S."/>
            <person name="Nielsen P.H."/>
            <person name="Albertsen M."/>
        </authorList>
    </citation>
    <scope>NUCLEOTIDE SEQUENCE [LARGE SCALE GENOMIC DNA]</scope>
    <source>
        <strain evidence="2">Fred_18-Q3-R57-64_BAT3C.720</strain>
    </source>
</reference>
<dbReference type="Pfam" id="PF21804">
    <property type="entry name" value="Transposase_29"/>
    <property type="match status" value="1"/>
</dbReference>
<protein>
    <submittedName>
        <fullName evidence="2">Helix-turn-helix domain-containing protein</fullName>
    </submittedName>
</protein>
<accession>A0A935TBD4</accession>
<organism evidence="2 3">
    <name type="scientific">Candidatus Accumulibacter affinis</name>
    <dbReference type="NCBI Taxonomy" id="2954384"/>
    <lineage>
        <taxon>Bacteria</taxon>
        <taxon>Pseudomonadati</taxon>
        <taxon>Pseudomonadota</taxon>
        <taxon>Betaproteobacteria</taxon>
        <taxon>Candidatus Accumulibacter</taxon>
    </lineage>
</organism>
<proteinExistence type="predicted"/>
<name>A0A935TBD4_9PROT</name>
<dbReference type="InterPro" id="IPR049343">
    <property type="entry name" value="Transposase_29"/>
</dbReference>